<gene>
    <name evidence="1" type="ORF">DMH04_29205</name>
</gene>
<comment type="caution">
    <text evidence="1">The sequence shown here is derived from an EMBL/GenBank/DDBJ whole genome shotgun (WGS) entry which is preliminary data.</text>
</comment>
<reference evidence="1 2" key="1">
    <citation type="submission" date="2018-05" db="EMBL/GenBank/DDBJ databases">
        <title>Evolution of GPA BGCs.</title>
        <authorList>
            <person name="Waglechner N."/>
            <person name="Wright G.D."/>
        </authorList>
    </citation>
    <scope>NUCLEOTIDE SEQUENCE [LARGE SCALE GENOMIC DNA]</scope>
    <source>
        <strain evidence="1 2">A82846</strain>
    </source>
</reference>
<name>A0A428Z429_KIBAR</name>
<organism evidence="1 2">
    <name type="scientific">Kibdelosporangium aridum</name>
    <dbReference type="NCBI Taxonomy" id="2030"/>
    <lineage>
        <taxon>Bacteria</taxon>
        <taxon>Bacillati</taxon>
        <taxon>Actinomycetota</taxon>
        <taxon>Actinomycetes</taxon>
        <taxon>Pseudonocardiales</taxon>
        <taxon>Pseudonocardiaceae</taxon>
        <taxon>Kibdelosporangium</taxon>
    </lineage>
</organism>
<dbReference type="EMBL" id="QHKI01000027">
    <property type="protein sequence ID" value="RSM80970.1"/>
    <property type="molecule type" value="Genomic_DNA"/>
</dbReference>
<proteinExistence type="predicted"/>
<accession>A0A428Z429</accession>
<dbReference type="Proteomes" id="UP000287547">
    <property type="component" value="Unassembled WGS sequence"/>
</dbReference>
<dbReference type="AlphaFoldDB" id="A0A428Z429"/>
<evidence type="ECO:0000313" key="2">
    <source>
        <dbReference type="Proteomes" id="UP000287547"/>
    </source>
</evidence>
<evidence type="ECO:0000313" key="1">
    <source>
        <dbReference type="EMBL" id="RSM80970.1"/>
    </source>
</evidence>
<protein>
    <submittedName>
        <fullName evidence="1">Uncharacterized protein</fullName>
    </submittedName>
</protein>
<sequence length="84" mass="9354">MQRKAKSGSTRNPRLSFLISSIGHESHVVLAHHAIAFQEQLGELTGQPPARRTLALVIDRVFHPLGRGEIADVSIPRIRCRLHT</sequence>